<feature type="domain" description="Aminopeptidase P N-terminal" evidence="13">
    <location>
        <begin position="5"/>
        <end position="138"/>
    </location>
</feature>
<dbReference type="Proteomes" id="UP000510822">
    <property type="component" value="Chromosome"/>
</dbReference>
<protein>
    <recommendedName>
        <fullName evidence="10">Xaa-Pro aminopeptidase</fullName>
        <ecNumber evidence="4">3.4.11.9</ecNumber>
    </recommendedName>
    <alternativeName>
        <fullName evidence="11">Aminopeptidase P II</fullName>
    </alternativeName>
    <alternativeName>
        <fullName evidence="12">X-Pro aminopeptidase</fullName>
    </alternativeName>
</protein>
<dbReference type="InterPro" id="IPR001714">
    <property type="entry name" value="Pept_M24_MAP"/>
</dbReference>
<dbReference type="InterPro" id="IPR007865">
    <property type="entry name" value="Aminopep_P_N"/>
</dbReference>
<dbReference type="SUPFAM" id="SSF53092">
    <property type="entry name" value="Creatinase/prolidase N-terminal domain"/>
    <property type="match status" value="1"/>
</dbReference>
<dbReference type="CDD" id="cd01087">
    <property type="entry name" value="Prolidase"/>
    <property type="match status" value="1"/>
</dbReference>
<gene>
    <name evidence="14" type="primary">pepP</name>
    <name evidence="14" type="ORF">HZU75_15715</name>
</gene>
<keyword evidence="5" id="KW-0645">Protease</keyword>
<evidence type="ECO:0000259" key="13">
    <source>
        <dbReference type="SMART" id="SM01011"/>
    </source>
</evidence>
<evidence type="ECO:0000256" key="10">
    <source>
        <dbReference type="ARBA" id="ARBA00069363"/>
    </source>
</evidence>
<keyword evidence="14" id="KW-0031">Aminopeptidase</keyword>
<evidence type="ECO:0000256" key="5">
    <source>
        <dbReference type="ARBA" id="ARBA00022670"/>
    </source>
</evidence>
<organism evidence="14 15">
    <name type="scientific">Chitinibacter fontanus</name>
    <dbReference type="NCBI Taxonomy" id="1737446"/>
    <lineage>
        <taxon>Bacteria</taxon>
        <taxon>Pseudomonadati</taxon>
        <taxon>Pseudomonadota</taxon>
        <taxon>Betaproteobacteria</taxon>
        <taxon>Neisseriales</taxon>
        <taxon>Chitinibacteraceae</taxon>
        <taxon>Chitinibacter</taxon>
    </lineage>
</organism>
<dbReference type="Gene3D" id="3.90.230.10">
    <property type="entry name" value="Creatinase/methionine aminopeptidase superfamily"/>
    <property type="match status" value="1"/>
</dbReference>
<dbReference type="SUPFAM" id="SSF55920">
    <property type="entry name" value="Creatinase/aminopeptidase"/>
    <property type="match status" value="1"/>
</dbReference>
<evidence type="ECO:0000313" key="14">
    <source>
        <dbReference type="EMBL" id="QLI83322.1"/>
    </source>
</evidence>
<comment type="similarity">
    <text evidence="3">Belongs to the peptidase M24B family.</text>
</comment>
<dbReference type="PANTHER" id="PTHR43226">
    <property type="entry name" value="XAA-PRO AMINOPEPTIDASE 3"/>
    <property type="match status" value="1"/>
</dbReference>
<evidence type="ECO:0000256" key="12">
    <source>
        <dbReference type="ARBA" id="ARBA00081411"/>
    </source>
</evidence>
<dbReference type="SMART" id="SM01011">
    <property type="entry name" value="AMP_N"/>
    <property type="match status" value="1"/>
</dbReference>
<accession>A0A7D5ZCJ7</accession>
<evidence type="ECO:0000313" key="15">
    <source>
        <dbReference type="Proteomes" id="UP000510822"/>
    </source>
</evidence>
<keyword evidence="7 14" id="KW-0378">Hydrolase</keyword>
<dbReference type="GO" id="GO:0030145">
    <property type="term" value="F:manganese ion binding"/>
    <property type="evidence" value="ECO:0007669"/>
    <property type="project" value="InterPro"/>
</dbReference>
<dbReference type="PANTHER" id="PTHR43226:SF4">
    <property type="entry name" value="XAA-PRO AMINOPEPTIDASE 3"/>
    <property type="match status" value="1"/>
</dbReference>
<name>A0A7D5ZCJ7_9NEIS</name>
<dbReference type="EC" id="3.4.11.9" evidence="4"/>
<dbReference type="Pfam" id="PF05195">
    <property type="entry name" value="AMP_N"/>
    <property type="match status" value="1"/>
</dbReference>
<keyword evidence="6" id="KW-0479">Metal-binding</keyword>
<dbReference type="GO" id="GO:0006508">
    <property type="term" value="P:proteolysis"/>
    <property type="evidence" value="ECO:0007669"/>
    <property type="project" value="UniProtKB-KW"/>
</dbReference>
<evidence type="ECO:0000256" key="8">
    <source>
        <dbReference type="ARBA" id="ARBA00023049"/>
    </source>
</evidence>
<dbReference type="InterPro" id="IPR029149">
    <property type="entry name" value="Creatin/AminoP/Spt16_N"/>
</dbReference>
<dbReference type="InterPro" id="IPR036005">
    <property type="entry name" value="Creatinase/aminopeptidase-like"/>
</dbReference>
<evidence type="ECO:0000256" key="2">
    <source>
        <dbReference type="ARBA" id="ARBA00001936"/>
    </source>
</evidence>
<reference evidence="14 15" key="1">
    <citation type="journal article" date="2016" name="Int. J. Syst. Evol. Microbiol.">
        <title>Chitinibacter fontanus sp. nov., isolated from a spring.</title>
        <authorList>
            <person name="Sheu S.Y."/>
            <person name="Li Y.S."/>
            <person name="Young C.C."/>
            <person name="Chen W.M."/>
        </authorList>
    </citation>
    <scope>NUCLEOTIDE SEQUENCE [LARGE SCALE GENOMIC DNA]</scope>
    <source>
        <strain evidence="14 15">STM-7</strain>
    </source>
</reference>
<sequence length="439" mass="49162">MQDPTLIETCIARRQQLASQLAPGIVIIPTGQEIIRNADTTYPFRFDSSFYYLTGFTEPDAVFVQIIGEQKTENILFCRPKDEEREIWDGFRFGPAAAANTFGFDAAYSLEELDSKMVELLKNQPRIYYPLAKEMRWDRQINRWLSSVRALVRTGITAPNTVVDIRSELDEMRLIKDRFEAGILRKAGSINAQAHIRAMQFTQPGQFEYQVEAEILHDYYRQGSRFPAYSSIVAGGANACVLHYGENNGQLRDGDLLLIDAGCEVQGYASDITRTFPVNGKFSGEQKAVYEITLAAQYAALEQCRAGSTWNAPHDAATRVLAQGMLDLGLLKGSLTEVLETESYRQFYMHRTGHWMGLDVHDVGAYKVGGQWRELKPGMVMTVEPGFYIRPAANVPKAFENIGIRIEDDVMITETGHENLTASCPKTVAEIEATMAAGH</sequence>
<keyword evidence="8" id="KW-0482">Metalloprotease</keyword>
<keyword evidence="9" id="KW-0464">Manganese</keyword>
<dbReference type="InterPro" id="IPR052433">
    <property type="entry name" value="X-Pro_dipept-like"/>
</dbReference>
<dbReference type="GO" id="GO:0005829">
    <property type="term" value="C:cytosol"/>
    <property type="evidence" value="ECO:0007669"/>
    <property type="project" value="TreeGrafter"/>
</dbReference>
<evidence type="ECO:0000256" key="7">
    <source>
        <dbReference type="ARBA" id="ARBA00022801"/>
    </source>
</evidence>
<comment type="cofactor">
    <cofactor evidence="2">
        <name>Mn(2+)</name>
        <dbReference type="ChEBI" id="CHEBI:29035"/>
    </cofactor>
</comment>
<evidence type="ECO:0000256" key="9">
    <source>
        <dbReference type="ARBA" id="ARBA00023211"/>
    </source>
</evidence>
<evidence type="ECO:0000256" key="4">
    <source>
        <dbReference type="ARBA" id="ARBA00012574"/>
    </source>
</evidence>
<dbReference type="AlphaFoldDB" id="A0A7D5ZCJ7"/>
<dbReference type="GO" id="GO:0070006">
    <property type="term" value="F:metalloaminopeptidase activity"/>
    <property type="evidence" value="ECO:0007669"/>
    <property type="project" value="InterPro"/>
</dbReference>
<dbReference type="InterPro" id="IPR000994">
    <property type="entry name" value="Pept_M24"/>
</dbReference>
<evidence type="ECO:0000256" key="11">
    <source>
        <dbReference type="ARBA" id="ARBA00075356"/>
    </source>
</evidence>
<comment type="catalytic activity">
    <reaction evidence="1">
        <text>Release of any N-terminal amino acid, including proline, that is linked to proline, even from a dipeptide or tripeptide.</text>
        <dbReference type="EC" id="3.4.11.9"/>
    </reaction>
</comment>
<dbReference type="Pfam" id="PF00557">
    <property type="entry name" value="Peptidase_M24"/>
    <property type="match status" value="1"/>
</dbReference>
<keyword evidence="15" id="KW-1185">Reference proteome</keyword>
<evidence type="ECO:0000256" key="1">
    <source>
        <dbReference type="ARBA" id="ARBA00001424"/>
    </source>
</evidence>
<dbReference type="EMBL" id="CP058952">
    <property type="protein sequence ID" value="QLI83322.1"/>
    <property type="molecule type" value="Genomic_DNA"/>
</dbReference>
<evidence type="ECO:0000256" key="3">
    <source>
        <dbReference type="ARBA" id="ARBA00008766"/>
    </source>
</evidence>
<dbReference type="Gene3D" id="3.40.350.10">
    <property type="entry name" value="Creatinase/prolidase N-terminal domain"/>
    <property type="match status" value="1"/>
</dbReference>
<dbReference type="PRINTS" id="PR00599">
    <property type="entry name" value="MAPEPTIDASE"/>
</dbReference>
<dbReference type="FunFam" id="3.90.230.10:FF:000002">
    <property type="entry name" value="Xaa-Pro aminopeptidase 3"/>
    <property type="match status" value="1"/>
</dbReference>
<dbReference type="KEGG" id="cfon:HZU75_15715"/>
<proteinExistence type="inferred from homology"/>
<dbReference type="NCBIfam" id="NF008131">
    <property type="entry name" value="PRK10879.1"/>
    <property type="match status" value="1"/>
</dbReference>
<evidence type="ECO:0000256" key="6">
    <source>
        <dbReference type="ARBA" id="ARBA00022723"/>
    </source>
</evidence>